<gene>
    <name evidence="1" type="ORF">ENO34_02070</name>
</gene>
<sequence length="62" mass="7229">MKIIEDLNLQFKEVEFICKCGERKKEVMLIEGDYGFQSSHCESCGRRNFVEYESGFLTVKSV</sequence>
<organism evidence="1">
    <name type="scientific">Sulfurihydrogenibium azorense</name>
    <dbReference type="NCBI Taxonomy" id="309806"/>
    <lineage>
        <taxon>Bacteria</taxon>
        <taxon>Pseudomonadati</taxon>
        <taxon>Aquificota</taxon>
        <taxon>Aquificia</taxon>
        <taxon>Aquificales</taxon>
        <taxon>Hydrogenothermaceae</taxon>
        <taxon>Sulfurihydrogenibium</taxon>
    </lineage>
</organism>
<dbReference type="AlphaFoldDB" id="A0A832DQJ0"/>
<name>A0A832DQJ0_9AQUI</name>
<dbReference type="EMBL" id="DSFC01000118">
    <property type="protein sequence ID" value="HEV09169.1"/>
    <property type="molecule type" value="Genomic_DNA"/>
</dbReference>
<dbReference type="Proteomes" id="UP000885621">
    <property type="component" value="Unassembled WGS sequence"/>
</dbReference>
<proteinExistence type="predicted"/>
<evidence type="ECO:0000313" key="1">
    <source>
        <dbReference type="EMBL" id="HEV09169.1"/>
    </source>
</evidence>
<protein>
    <submittedName>
        <fullName evidence="1">Uncharacterized protein</fullName>
    </submittedName>
</protein>
<reference evidence="1" key="1">
    <citation type="journal article" date="2020" name="mSystems">
        <title>Genome- and Community-Level Interaction Insights into Carbon Utilization and Element Cycling Functions of Hydrothermarchaeota in Hydrothermal Sediment.</title>
        <authorList>
            <person name="Zhou Z."/>
            <person name="Liu Y."/>
            <person name="Xu W."/>
            <person name="Pan J."/>
            <person name="Luo Z.H."/>
            <person name="Li M."/>
        </authorList>
    </citation>
    <scope>NUCLEOTIDE SEQUENCE [LARGE SCALE GENOMIC DNA]</scope>
    <source>
        <strain evidence="1">SpSt-1257</strain>
    </source>
</reference>
<accession>A0A832DQJ0</accession>
<comment type="caution">
    <text evidence="1">The sequence shown here is derived from an EMBL/GenBank/DDBJ whole genome shotgun (WGS) entry which is preliminary data.</text>
</comment>